<evidence type="ECO:0000313" key="1">
    <source>
        <dbReference type="EMBL" id="GLJ78437.1"/>
    </source>
</evidence>
<reference evidence="1" key="2">
    <citation type="submission" date="2023-01" db="EMBL/GenBank/DDBJ databases">
        <authorList>
            <person name="Sun Q."/>
            <person name="Evtushenko L."/>
        </authorList>
    </citation>
    <scope>NUCLEOTIDE SEQUENCE</scope>
    <source>
        <strain evidence="1">VKM Ac-1447</strain>
    </source>
</reference>
<evidence type="ECO:0000313" key="2">
    <source>
        <dbReference type="Proteomes" id="UP001142317"/>
    </source>
</evidence>
<dbReference type="Proteomes" id="UP001142317">
    <property type="component" value="Unassembled WGS sequence"/>
</dbReference>
<comment type="caution">
    <text evidence="1">The sequence shown here is derived from an EMBL/GenBank/DDBJ whole genome shotgun (WGS) entry which is preliminary data.</text>
</comment>
<dbReference type="AlphaFoldDB" id="A0A9W6M253"/>
<dbReference type="RefSeq" id="WP_210005863.1">
    <property type="nucleotide sequence ID" value="NZ_BSEO01000001.1"/>
</dbReference>
<protein>
    <recommendedName>
        <fullName evidence="3">Hemagglutinin</fullName>
    </recommendedName>
</protein>
<gene>
    <name evidence="1" type="ORF">GCM10017586_01190</name>
</gene>
<dbReference type="EMBL" id="BSEO01000001">
    <property type="protein sequence ID" value="GLJ78437.1"/>
    <property type="molecule type" value="Genomic_DNA"/>
</dbReference>
<evidence type="ECO:0008006" key="3">
    <source>
        <dbReference type="Google" id="ProtNLM"/>
    </source>
</evidence>
<keyword evidence="2" id="KW-1185">Reference proteome</keyword>
<proteinExistence type="predicted"/>
<name>A0A9W6M253_9MICO</name>
<accession>A0A9W6M253</accession>
<reference evidence="1" key="1">
    <citation type="journal article" date="2014" name="Int. J. Syst. Evol. Microbiol.">
        <title>Complete genome sequence of Corynebacterium casei LMG S-19264T (=DSM 44701T), isolated from a smear-ripened cheese.</title>
        <authorList>
            <consortium name="US DOE Joint Genome Institute (JGI-PGF)"/>
            <person name="Walter F."/>
            <person name="Albersmeier A."/>
            <person name="Kalinowski J."/>
            <person name="Ruckert C."/>
        </authorList>
    </citation>
    <scope>NUCLEOTIDE SEQUENCE</scope>
    <source>
        <strain evidence="1">VKM Ac-1447</strain>
    </source>
</reference>
<sequence>MTSSRLRFLLSRVGAFVATVAVAVSLGVAVPTVASAAGRETTLTQAGAATGVEAGIVPMSLAGFTPGNIIDDAVFFNAGSMTEADIQRFLEERGRPCEPGAICLRDYHDTSRTTAADAMCGAYQGAANERASRIIYKVAQACGINPRVLIVTLQKEQGLVTHSSPSAARYRIAMGQGCPDTAACDARYYGFFNQVFGAAWQLKRYANPPGTSQYFTWYAPGKTWNVRYNPDANCGSSPVYIANQATANLYYYTPYQPNAAALAAGYGEGDACSAYGNRNFYNYFTDWFGSTRSSPDPVGSFDSVEAEVGGVRVRGWAADPDTSSSIDVKVTIGSETFTVRADGIRDDVRAVYPHLQRNTGFDAKLPVPPGGATTVCISVPNAAGAGSTKNLGCRTYTPRTGPPVGYLDDVRAVEGGATVTGWAVDPDTLDPVVMHVYADGKFVREARANINRPDLSGSLFAHSLDRGYDITVPLAAGERRICVYGINVPVGDNAGFGCRTVTVAPVSERGRAPIGHFDEVTVKDRVVTATGWAIDPDTTAAIDVEMTINGQVVGGRANVARSDIGEAYPIYGPNHGFRLSATVPYGTYEVCVRAIDSATKKATTLTRCRTAEVLRIPTAPPVGSFDLAEGEVGGVRVRGWAADPDTQSPIEVRFTIGSQTTTVIADDERPDVRQAYSWAGPRTGFDVKLPAPPGGAATVCATAVNDAGLGDDTFLGCRSWPPRSGPPVGHLDSVAMSSGKVRVTGWAVDPDTLAPVTMHLYVDGAHVSTVSADRSRPDLKDHLFAHDTNRGFDALLSVDSGRHRVCAYGINVPAGDNPLLGCRDIVVPGANGHLDGVEATARGISVRGWAFDPEAPRTAISVQVEVAGRTTVLTANQQRADVAAVYPVAGESHGFSGTVDAARGTQRVCVSALTATGVKTPLGCRSVTVP</sequence>
<organism evidence="1 2">
    <name type="scientific">Microbacterium imperiale</name>
    <dbReference type="NCBI Taxonomy" id="33884"/>
    <lineage>
        <taxon>Bacteria</taxon>
        <taxon>Bacillati</taxon>
        <taxon>Actinomycetota</taxon>
        <taxon>Actinomycetes</taxon>
        <taxon>Micrococcales</taxon>
        <taxon>Microbacteriaceae</taxon>
        <taxon>Microbacterium</taxon>
    </lineage>
</organism>